<dbReference type="SUPFAM" id="SSF101898">
    <property type="entry name" value="NHL repeat"/>
    <property type="match status" value="1"/>
</dbReference>
<dbReference type="Gene3D" id="2.130.10.10">
    <property type="entry name" value="YVTN repeat-like/Quinoprotein amine dehydrogenase"/>
    <property type="match status" value="1"/>
</dbReference>
<dbReference type="RefSeq" id="WP_250431866.1">
    <property type="nucleotide sequence ID" value="NZ_JALPRR010000004.1"/>
</dbReference>
<gene>
    <name evidence="1" type="ORF">ACFSKP_18180</name>
</gene>
<keyword evidence="2" id="KW-1185">Reference proteome</keyword>
<evidence type="ECO:0000313" key="1">
    <source>
        <dbReference type="EMBL" id="MFD2248202.1"/>
    </source>
</evidence>
<comment type="caution">
    <text evidence="1">The sequence shown here is derived from an EMBL/GenBank/DDBJ whole genome shotgun (WGS) entry which is preliminary data.</text>
</comment>
<organism evidence="1 2">
    <name type="scientific">Pontibacter ruber</name>
    <dbReference type="NCBI Taxonomy" id="1343895"/>
    <lineage>
        <taxon>Bacteria</taxon>
        <taxon>Pseudomonadati</taxon>
        <taxon>Bacteroidota</taxon>
        <taxon>Cytophagia</taxon>
        <taxon>Cytophagales</taxon>
        <taxon>Hymenobacteraceae</taxon>
        <taxon>Pontibacter</taxon>
    </lineage>
</organism>
<accession>A0ABW5D0K1</accession>
<proteinExistence type="predicted"/>
<dbReference type="InterPro" id="IPR015943">
    <property type="entry name" value="WD40/YVTN_repeat-like_dom_sf"/>
</dbReference>
<evidence type="ECO:0000313" key="2">
    <source>
        <dbReference type="Proteomes" id="UP001597374"/>
    </source>
</evidence>
<protein>
    <submittedName>
        <fullName evidence="1">Uncharacterized protein</fullName>
    </submittedName>
</protein>
<reference evidence="2" key="1">
    <citation type="journal article" date="2019" name="Int. J. Syst. Evol. Microbiol.">
        <title>The Global Catalogue of Microorganisms (GCM) 10K type strain sequencing project: providing services to taxonomists for standard genome sequencing and annotation.</title>
        <authorList>
            <consortium name="The Broad Institute Genomics Platform"/>
            <consortium name="The Broad Institute Genome Sequencing Center for Infectious Disease"/>
            <person name="Wu L."/>
            <person name="Ma J."/>
        </authorList>
    </citation>
    <scope>NUCLEOTIDE SEQUENCE [LARGE SCALE GENOMIC DNA]</scope>
    <source>
        <strain evidence="2">CGMCC 4.1782</strain>
    </source>
</reference>
<dbReference type="Proteomes" id="UP001597374">
    <property type="component" value="Unassembled WGS sequence"/>
</dbReference>
<sequence>MPKRILFYFIGFVLLASLAYYGFSRWKDSREKVDLWSLVPENAAFVVETNNHTALVEHLKETGLWENFSMLPFAQRFEDNLAWLDSVAPGNQRLARFLDKKNILTSVHVVGKSDIDFVYYVPVKSVGEHRFLRTLTENVNKSGFFKEDSRDYQGFLLTNIKNTQLGSSFTYFSYHNNIILSPSPVLVEEIVRRINRDNPTSLAAEFKTTNYLNQPGVFANVFVNYRALPEVLGLFVQEDLMPQVRYLASFCRNGMLELKLERDKLFLNGFSNPENLKDSFYARLQPARAQPVQVKEYLPSRTAMLFHFGVEEVARLRDKTKVKEVANAPLVDSLAHTFRKEVALAYLEAYNINSSPEKIVFARMEDPKRTLNLLKQLQAKSTSGSTNALTEQYGSYTLQLLHVPELPSQLFGNLFAGFEQSYVVQVDNYLVFASEMATLRSLLDDISTESVWGKSVAQKAFLEETLQEGNFSVFLNTVNAWYILSRYMQDESREDLLQNANLIKRFNQVSLQFSKVEQQYYTSFLLRRQERTSGPDKDGFEEELVLEFKNRLTSRPFAIQNAIDRSREVAVQDSSHVLHNVTASDKEGWTDTLSSAIRGTIQQLEVGPEKKLRYAFATFNRIYAVDNEGNDLENFPFNVSDSLQLQRLSVFDYEKNGNYRLLVDDELGNLYMYDIRGNGIVGWQPRRMDYRLASAPQHLRVGGRDVILVLLENGYVYALNREGETLPGFPFSLRSPVTSDAVARLGADLRKSEVTVVTRYGEVVVFNLQGRVLRRQQLLRPSKRAMFDLVPENSGKSFIIVRQDQGKVAVFDQDMKEIFEKRYVTSAPKLVQYFHFGGDNKIYAITETGPQKTYLYDAEANIIGKRSLESSQPVTIYYNEASNNYTLYKVFRRELKKVSFRLE</sequence>
<dbReference type="EMBL" id="JBHUIM010000003">
    <property type="protein sequence ID" value="MFD2248202.1"/>
    <property type="molecule type" value="Genomic_DNA"/>
</dbReference>
<name>A0ABW5D0K1_9BACT</name>